<evidence type="ECO:0000256" key="1">
    <source>
        <dbReference type="SAM" id="MobiDB-lite"/>
    </source>
</evidence>
<gene>
    <name evidence="3" type="ORF">NITHO_1020021</name>
</gene>
<protein>
    <recommendedName>
        <fullName evidence="5">PsbP C-terminal domain-containing protein</fullName>
    </recommendedName>
</protein>
<proteinExistence type="predicted"/>
<evidence type="ECO:0008006" key="5">
    <source>
        <dbReference type="Google" id="ProtNLM"/>
    </source>
</evidence>
<dbReference type="Proteomes" id="UP000004221">
    <property type="component" value="Unassembled WGS sequence"/>
</dbReference>
<keyword evidence="2" id="KW-0812">Transmembrane</keyword>
<name>I4ECC9_9BACT</name>
<feature type="region of interest" description="Disordered" evidence="1">
    <location>
        <begin position="1"/>
        <end position="28"/>
    </location>
</feature>
<evidence type="ECO:0000313" key="4">
    <source>
        <dbReference type="Proteomes" id="UP000004221"/>
    </source>
</evidence>
<accession>I4ECC9</accession>
<reference evidence="3 4" key="1">
    <citation type="journal article" date="2012" name="ISME J.">
        <title>Nitrification expanded: discovery, physiology and genomics of a nitrite-oxidizing bacterium from the phylum Chloroflexi.</title>
        <authorList>
            <person name="Sorokin D.Y."/>
            <person name="Lucker S."/>
            <person name="Vejmelkova D."/>
            <person name="Kostrikina N.A."/>
            <person name="Kleerebezem R."/>
            <person name="Rijpstra W.I."/>
            <person name="Damste J.S."/>
            <person name="Le Paslier D."/>
            <person name="Muyzer G."/>
            <person name="Wagner M."/>
            <person name="van Loosdrecht M.C."/>
            <person name="Daims H."/>
        </authorList>
    </citation>
    <scope>NUCLEOTIDE SEQUENCE [LARGE SCALE GENOMIC DNA]</scope>
    <source>
        <strain evidence="4">none</strain>
    </source>
</reference>
<organism evidence="3 4">
    <name type="scientific">Nitrolancea hollandica Lb</name>
    <dbReference type="NCBI Taxonomy" id="1129897"/>
    <lineage>
        <taxon>Bacteria</taxon>
        <taxon>Pseudomonadati</taxon>
        <taxon>Thermomicrobiota</taxon>
        <taxon>Thermomicrobia</taxon>
        <taxon>Sphaerobacterales</taxon>
        <taxon>Sphaerobacterineae</taxon>
        <taxon>Sphaerobacteraceae</taxon>
        <taxon>Nitrolancea</taxon>
    </lineage>
</organism>
<dbReference type="EMBL" id="CAGS01000005">
    <property type="protein sequence ID" value="CCF82341.1"/>
    <property type="molecule type" value="Genomic_DNA"/>
</dbReference>
<comment type="caution">
    <text evidence="3">The sequence shown here is derived from an EMBL/GenBank/DDBJ whole genome shotgun (WGS) entry which is preliminary data.</text>
</comment>
<keyword evidence="4" id="KW-1185">Reference proteome</keyword>
<keyword evidence="2" id="KW-1133">Transmembrane helix</keyword>
<keyword evidence="2" id="KW-0472">Membrane</keyword>
<sequence>MTGAALLSGTLVRDSRSSRTPSSLEPERGRRVAIRKNGRRLAIAIRGLAILLLALGAFSVITAALFTPSASAAAPTEWRAYTSPAGHFKASFPTTPSEISITTYTSQPNTDEVYVVSVATFSNSVDLSNSNTILDNVVTGYLKGASLVPGAKGALISSSHSTFRGYPAVDYRVNYTVNNATVLYSRVKSFLVEHTLYTIANSERTNAFPNFDRFVDSFQVIGQ</sequence>
<dbReference type="AlphaFoldDB" id="I4ECC9"/>
<evidence type="ECO:0000256" key="2">
    <source>
        <dbReference type="SAM" id="Phobius"/>
    </source>
</evidence>
<feature type="transmembrane region" description="Helical" evidence="2">
    <location>
        <begin position="43"/>
        <end position="66"/>
    </location>
</feature>
<evidence type="ECO:0000313" key="3">
    <source>
        <dbReference type="EMBL" id="CCF82341.1"/>
    </source>
</evidence>